<evidence type="ECO:0000256" key="1">
    <source>
        <dbReference type="ARBA" id="ARBA00022603"/>
    </source>
</evidence>
<name>A0A844Y4W9_9SPHN</name>
<accession>A0A844Y4W9</accession>
<dbReference type="GO" id="GO:0008168">
    <property type="term" value="F:methyltransferase activity"/>
    <property type="evidence" value="ECO:0007669"/>
    <property type="project" value="UniProtKB-KW"/>
</dbReference>
<dbReference type="InterPro" id="IPR041698">
    <property type="entry name" value="Methyltransf_25"/>
</dbReference>
<comment type="caution">
    <text evidence="4">The sequence shown here is derived from an EMBL/GenBank/DDBJ whole genome shotgun (WGS) entry which is preliminary data.</text>
</comment>
<dbReference type="EMBL" id="WTYD01000001">
    <property type="protein sequence ID" value="MXO53031.1"/>
    <property type="molecule type" value="Genomic_DNA"/>
</dbReference>
<keyword evidence="5" id="KW-1185">Reference proteome</keyword>
<dbReference type="RefSeq" id="WP_160659929.1">
    <property type="nucleotide sequence ID" value="NZ_BAABDV010000001.1"/>
</dbReference>
<dbReference type="Proteomes" id="UP000430272">
    <property type="component" value="Unassembled WGS sequence"/>
</dbReference>
<feature type="domain" description="Methyltransferase" evidence="3">
    <location>
        <begin position="43"/>
        <end position="131"/>
    </location>
</feature>
<dbReference type="PANTHER" id="PTHR43861:SF1">
    <property type="entry name" value="TRANS-ACONITATE 2-METHYLTRANSFERASE"/>
    <property type="match status" value="1"/>
</dbReference>
<dbReference type="PANTHER" id="PTHR43861">
    <property type="entry name" value="TRANS-ACONITATE 2-METHYLTRANSFERASE-RELATED"/>
    <property type="match status" value="1"/>
</dbReference>
<evidence type="ECO:0000313" key="4">
    <source>
        <dbReference type="EMBL" id="MXO53031.1"/>
    </source>
</evidence>
<dbReference type="SUPFAM" id="SSF53335">
    <property type="entry name" value="S-adenosyl-L-methionine-dependent methyltransferases"/>
    <property type="match status" value="1"/>
</dbReference>
<dbReference type="InterPro" id="IPR029063">
    <property type="entry name" value="SAM-dependent_MTases_sf"/>
</dbReference>
<organism evidence="4 5">
    <name type="scientific">Qipengyuania pelagi</name>
    <dbReference type="NCBI Taxonomy" id="994320"/>
    <lineage>
        <taxon>Bacteria</taxon>
        <taxon>Pseudomonadati</taxon>
        <taxon>Pseudomonadota</taxon>
        <taxon>Alphaproteobacteria</taxon>
        <taxon>Sphingomonadales</taxon>
        <taxon>Erythrobacteraceae</taxon>
        <taxon>Qipengyuania</taxon>
    </lineage>
</organism>
<evidence type="ECO:0000313" key="5">
    <source>
        <dbReference type="Proteomes" id="UP000430272"/>
    </source>
</evidence>
<dbReference type="AlphaFoldDB" id="A0A844Y4W9"/>
<dbReference type="CDD" id="cd02440">
    <property type="entry name" value="AdoMet_MTases"/>
    <property type="match status" value="1"/>
</dbReference>
<proteinExistence type="predicted"/>
<keyword evidence="1 4" id="KW-0489">Methyltransferase</keyword>
<dbReference type="Gene3D" id="3.40.50.150">
    <property type="entry name" value="Vaccinia Virus protein VP39"/>
    <property type="match status" value="1"/>
</dbReference>
<dbReference type="OrthoDB" id="9804312at2"/>
<keyword evidence="2 4" id="KW-0808">Transferase</keyword>
<evidence type="ECO:0000259" key="3">
    <source>
        <dbReference type="Pfam" id="PF13649"/>
    </source>
</evidence>
<sequence>MSADPATLAFYAGLAPGLTASSGQAPSRHLDGFLDRLEPGARVLELGCGTGRDGAHIAERGFVVDATDAVPAMVRKANERFDLGARVMRFDELAARGEYDAVWAHACLLHVARADLPDVLAAIRTALKPGGWHYASYKLGNGEGRCLLGRLHNFPDADWIAGLYREVGFAIADSEIFRGQGADGTVRDWIALTVRLKDPA</sequence>
<reference evidence="4 5" key="1">
    <citation type="submission" date="2019-12" db="EMBL/GenBank/DDBJ databases">
        <title>Genomic-based taxomic classification of the family Erythrobacteraceae.</title>
        <authorList>
            <person name="Xu L."/>
        </authorList>
    </citation>
    <scope>NUCLEOTIDE SEQUENCE [LARGE SCALE GENOMIC DNA]</scope>
    <source>
        <strain evidence="4 5">JCM 17468</strain>
    </source>
</reference>
<protein>
    <submittedName>
        <fullName evidence="4">Methyltransferase domain-containing protein</fullName>
    </submittedName>
</protein>
<dbReference type="GO" id="GO:0032259">
    <property type="term" value="P:methylation"/>
    <property type="evidence" value="ECO:0007669"/>
    <property type="project" value="UniProtKB-KW"/>
</dbReference>
<gene>
    <name evidence="4" type="ORF">GRI47_03270</name>
</gene>
<evidence type="ECO:0000256" key="2">
    <source>
        <dbReference type="ARBA" id="ARBA00022679"/>
    </source>
</evidence>
<dbReference type="Pfam" id="PF13649">
    <property type="entry name" value="Methyltransf_25"/>
    <property type="match status" value="1"/>
</dbReference>